<dbReference type="PANTHER" id="PTHR43319:SF2">
    <property type="entry name" value="BETA-LACTAMASE-RELATED DOMAIN-CONTAINING PROTEIN"/>
    <property type="match status" value="1"/>
</dbReference>
<evidence type="ECO:0000313" key="2">
    <source>
        <dbReference type="EMBL" id="VDO52633.1"/>
    </source>
</evidence>
<dbReference type="InterPro" id="IPR001466">
    <property type="entry name" value="Beta-lactam-related"/>
</dbReference>
<protein>
    <submittedName>
        <fullName evidence="4">Beta-lactamase domain-containing protein</fullName>
    </submittedName>
</protein>
<name>A0A0N4WS98_HAEPC</name>
<accession>A0A0N4WS98</accession>
<evidence type="ECO:0000313" key="4">
    <source>
        <dbReference type="WBParaSite" id="HPLM_0001439901-mRNA-1"/>
    </source>
</evidence>
<evidence type="ECO:0000259" key="1">
    <source>
        <dbReference type="Pfam" id="PF00144"/>
    </source>
</evidence>
<dbReference type="SUPFAM" id="SSF56601">
    <property type="entry name" value="beta-lactamase/transpeptidase-like"/>
    <property type="match status" value="3"/>
</dbReference>
<reference evidence="2 3" key="2">
    <citation type="submission" date="2018-11" db="EMBL/GenBank/DDBJ databases">
        <authorList>
            <consortium name="Pathogen Informatics"/>
        </authorList>
    </citation>
    <scope>NUCLEOTIDE SEQUENCE [LARGE SCALE GENOMIC DNA]</scope>
    <source>
        <strain evidence="2 3">MHpl1</strain>
    </source>
</reference>
<dbReference type="Proteomes" id="UP000268014">
    <property type="component" value="Unassembled WGS sequence"/>
</dbReference>
<evidence type="ECO:0000313" key="3">
    <source>
        <dbReference type="Proteomes" id="UP000268014"/>
    </source>
</evidence>
<dbReference type="WBParaSite" id="HPLM_0001439901-mRNA-1">
    <property type="protein sequence ID" value="HPLM_0001439901-mRNA-1"/>
    <property type="gene ID" value="HPLM_0001439901"/>
</dbReference>
<dbReference type="Gene3D" id="3.40.710.10">
    <property type="entry name" value="DD-peptidase/beta-lactamase superfamily"/>
    <property type="match status" value="3"/>
</dbReference>
<reference evidence="4" key="1">
    <citation type="submission" date="2016-04" db="UniProtKB">
        <authorList>
            <consortium name="WormBaseParasite"/>
        </authorList>
    </citation>
    <scope>IDENTIFICATION</scope>
</reference>
<dbReference type="STRING" id="6290.A0A0N4WS98"/>
<sequence length="1179" mass="132903">MGLLRYAFILAFIAFLSHFIINKLHTKLPLHFGGHVEAGYKRVREAFEQNFRDGWEPEGASLAVFVKGRKVVDLWGGYADKQAARIWKEDTVTVTFSTTKAVAAVCIAMLADRGRLKYDDLVSKYWPGFAKNGKANVTIEWVMSHMAGLPYLDTTITKEMITDHNLMRKALEKEAPKRPPGRHTGYHTFTYGWLVDQIVRHTDEKHRGIGQFFREEVAKPNGVDFHIGLDHSEEYRVARVVLPTVAGGLAEVLHDFKLGLALLKFFFAPEESPLKKSLRNSPWIDVLDKCTVNDPEQHAVEQAAAFGIGNARSLASIFNLLVNGHIVSEKTMAFLQKPVINTTDYVLNEQTVKGHGFFYYPPIRENEKHSMMGHSGLGCQQVMFDMKNKIVFAYVANGMKAREYVLCRNYMRLQNALYSALKFHSELPLHFGGYVDDGYERLQEVFERNFRDGWESVGAAFAVFVKGRKVVDLWGGYADKQAARPWKEDTLMITFSPTKAFAAVCVALLVDRGRLKYDDLVSKHWPEFAKNGKENITVDWVLSHMAGLPYLDTPITKEMATNHKLMKGVLENETPKVPPGRGTGYHSFTYGWLVDQIIRKADEKHRGISQFLKEEITGPNGIDFHVGLHASEKHRDSIIAKAMGNLPWVDVLDMYTLNSPAQQTLEQATAISIGNARSMASIFSLFVNGRIVSEKTLALIEKPVVNETDYVINEVIARGHGFYYYPPRGKFEDNLMIGHPSLGCQQLMFDTKKKISFAYVTNGLKAGAYDLCPHFIFNKFHSELPFHFGGYADEGYERLQEVTPFSPRRNFRDGWESVGAAFAVFVKGRAVVDLWGGYADKQAAQPWKEDTLMVTFSPTKAFAAVCVALLVDRGRLKYDDLVSKHWPEFAKNGKENITIDWVLSHMAGLPYLDTPITKEMATDHKLMKGVLENEAPKVPPGRGTGYHSFTYGWLVDQIIRKADEKHRGISQFLREEITAPNGIDFHVGLDASEKHRVARATQSTISEAIIDIWYDPGIAELLRDFFIAKAMGNLPWVDVLDMYTLNSPAQQTLEQATAVSIGNARSMASTFSLFVNGRIVGEKTLALIEEPVVNETDYVVNEVIARGHGFYYYPPRGKSQDNLMIGHPSLGCQQLMFDTRKKVSFAYVTNGLKAGVYDLCRNYMRLQRALYDVLEAQGI</sequence>
<dbReference type="InterPro" id="IPR052907">
    <property type="entry name" value="Beta-lactamase/esterase"/>
</dbReference>
<feature type="domain" description="Beta-lactamase-related" evidence="1">
    <location>
        <begin position="47"/>
        <end position="410"/>
    </location>
</feature>
<dbReference type="Pfam" id="PF00144">
    <property type="entry name" value="Beta-lactamase"/>
    <property type="match status" value="3"/>
</dbReference>
<keyword evidence="3" id="KW-1185">Reference proteome</keyword>
<feature type="domain" description="Beta-lactamase-related" evidence="1">
    <location>
        <begin position="446"/>
        <end position="766"/>
    </location>
</feature>
<dbReference type="OrthoDB" id="5946976at2759"/>
<proteinExistence type="predicted"/>
<dbReference type="PANTHER" id="PTHR43319">
    <property type="entry name" value="BETA-LACTAMASE-RELATED"/>
    <property type="match status" value="1"/>
</dbReference>
<dbReference type="InterPro" id="IPR012338">
    <property type="entry name" value="Beta-lactam/transpept-like"/>
</dbReference>
<organism evidence="4">
    <name type="scientific">Haemonchus placei</name>
    <name type="common">Barber's pole worm</name>
    <dbReference type="NCBI Taxonomy" id="6290"/>
    <lineage>
        <taxon>Eukaryota</taxon>
        <taxon>Metazoa</taxon>
        <taxon>Ecdysozoa</taxon>
        <taxon>Nematoda</taxon>
        <taxon>Chromadorea</taxon>
        <taxon>Rhabditida</taxon>
        <taxon>Rhabditina</taxon>
        <taxon>Rhabditomorpha</taxon>
        <taxon>Strongyloidea</taxon>
        <taxon>Trichostrongylidae</taxon>
        <taxon>Haemonchus</taxon>
    </lineage>
</organism>
<dbReference type="AlphaFoldDB" id="A0A0N4WS98"/>
<dbReference type="EMBL" id="UZAF01018550">
    <property type="protein sequence ID" value="VDO52633.1"/>
    <property type="molecule type" value="Genomic_DNA"/>
</dbReference>
<feature type="domain" description="Beta-lactamase-related" evidence="1">
    <location>
        <begin position="808"/>
        <end position="1155"/>
    </location>
</feature>
<gene>
    <name evidence="2" type="ORF">HPLM_LOCUS14391</name>
</gene>